<keyword evidence="5" id="KW-0560">Oxidoreductase</keyword>
<dbReference type="GO" id="GO:0050661">
    <property type="term" value="F:NADP binding"/>
    <property type="evidence" value="ECO:0007669"/>
    <property type="project" value="InterPro"/>
</dbReference>
<keyword evidence="4" id="KW-0521">NADP</keyword>
<dbReference type="InterPro" id="IPR050346">
    <property type="entry name" value="FMO-like"/>
</dbReference>
<evidence type="ECO:0000256" key="3">
    <source>
        <dbReference type="ARBA" id="ARBA00022827"/>
    </source>
</evidence>
<evidence type="ECO:0000256" key="2">
    <source>
        <dbReference type="ARBA" id="ARBA00022630"/>
    </source>
</evidence>
<dbReference type="GO" id="GO:0004499">
    <property type="term" value="F:N,N-dimethylaniline monooxygenase activity"/>
    <property type="evidence" value="ECO:0007669"/>
    <property type="project" value="InterPro"/>
</dbReference>
<dbReference type="InterPro" id="IPR020946">
    <property type="entry name" value="Flavin_mOase-like"/>
</dbReference>
<dbReference type="PANTHER" id="PTHR23023">
    <property type="entry name" value="DIMETHYLANILINE MONOOXYGENASE"/>
    <property type="match status" value="1"/>
</dbReference>
<protein>
    <recommendedName>
        <fullName evidence="8">Flavin-containing monooxygenase</fullName>
    </recommendedName>
</protein>
<dbReference type="InterPro" id="IPR000960">
    <property type="entry name" value="Flavin_mOase"/>
</dbReference>
<dbReference type="InterPro" id="IPR036188">
    <property type="entry name" value="FAD/NAD-bd_sf"/>
</dbReference>
<evidence type="ECO:0008006" key="8">
    <source>
        <dbReference type="Google" id="ProtNLM"/>
    </source>
</evidence>
<dbReference type="Gene3D" id="3.50.50.60">
    <property type="entry name" value="FAD/NAD(P)-binding domain"/>
    <property type="match status" value="2"/>
</dbReference>
<comment type="similarity">
    <text evidence="1">Belongs to the FMO family.</text>
</comment>
<name>A0AAX4HG43_9ASCO</name>
<keyword evidence="7" id="KW-1185">Reference proteome</keyword>
<dbReference type="RefSeq" id="XP_062879846.1">
    <property type="nucleotide sequence ID" value="XM_063023776.1"/>
</dbReference>
<proteinExistence type="inferred from homology"/>
<keyword evidence="3" id="KW-0274">FAD</keyword>
<accession>A0AAX4HG43</accession>
<evidence type="ECO:0000313" key="6">
    <source>
        <dbReference type="EMBL" id="WPK27468.1"/>
    </source>
</evidence>
<sequence>MTQLKRVAIIGAGPAGLAAAKALKMEKTAFEVVLYDRKKSIGGAWYYDADLKKYSYPTVPSTDPNGTELYRKTSPSSRIYVSPLYKRMETNLVERLMEFKDLPIESKEGRFKLRSEIMSYLKKYAETIPGAVDLRLNSSVEEVSKNGSEWNIVATDLVNNRTTEEKYDFVIVANGHNELPYIPDVPGLREWSHADPDSVTHSKYYDVPDMYKGQNILVVGNFASGADLATQISVVAKNVFVSTTAAPESLPQSKYEQLHYYTQIERYDVETRSAITKSGDIIADIDVIVFCTGYLYSLPFLNKAIPEITNGVYVKDLYRQIFYTQDPTLAFVGLNKFVAPFPLSESQSAVIARVFAGRIKLPDSKFMQNCFEAELAGRGSEKQFHNLVNADFYYCNSLYEWIVLTETVQDGMLPIFWDKELIDIRQDAADVKAVRFEFVKEHAQTLRERGETFGFPDTWL</sequence>
<dbReference type="PRINTS" id="PR00370">
    <property type="entry name" value="FMOXYGENASE"/>
</dbReference>
<keyword evidence="2" id="KW-0285">Flavoprotein</keyword>
<dbReference type="GO" id="GO:0050660">
    <property type="term" value="F:flavin adenine dinucleotide binding"/>
    <property type="evidence" value="ECO:0007669"/>
    <property type="project" value="InterPro"/>
</dbReference>
<dbReference type="Proteomes" id="UP001338582">
    <property type="component" value="Chromosome 6"/>
</dbReference>
<organism evidence="6 7">
    <name type="scientific">Australozyma saopauloensis</name>
    <dbReference type="NCBI Taxonomy" id="291208"/>
    <lineage>
        <taxon>Eukaryota</taxon>
        <taxon>Fungi</taxon>
        <taxon>Dikarya</taxon>
        <taxon>Ascomycota</taxon>
        <taxon>Saccharomycotina</taxon>
        <taxon>Pichiomycetes</taxon>
        <taxon>Metschnikowiaceae</taxon>
        <taxon>Australozyma</taxon>
    </lineage>
</organism>
<evidence type="ECO:0000256" key="1">
    <source>
        <dbReference type="ARBA" id="ARBA00009183"/>
    </source>
</evidence>
<dbReference type="KEGG" id="asau:88175916"/>
<evidence type="ECO:0000256" key="4">
    <source>
        <dbReference type="ARBA" id="ARBA00022857"/>
    </source>
</evidence>
<dbReference type="Pfam" id="PF00743">
    <property type="entry name" value="FMO-like"/>
    <property type="match status" value="2"/>
</dbReference>
<dbReference type="Pfam" id="PF13450">
    <property type="entry name" value="NAD_binding_8"/>
    <property type="match status" value="1"/>
</dbReference>
<dbReference type="AlphaFoldDB" id="A0AAX4HG43"/>
<evidence type="ECO:0000256" key="5">
    <source>
        <dbReference type="ARBA" id="ARBA00023002"/>
    </source>
</evidence>
<dbReference type="GeneID" id="88175916"/>
<dbReference type="SUPFAM" id="SSF51905">
    <property type="entry name" value="FAD/NAD(P)-binding domain"/>
    <property type="match status" value="2"/>
</dbReference>
<gene>
    <name evidence="6" type="ORF">PUMCH_004856</name>
</gene>
<dbReference type="EMBL" id="CP138899">
    <property type="protein sequence ID" value="WPK27468.1"/>
    <property type="molecule type" value="Genomic_DNA"/>
</dbReference>
<evidence type="ECO:0000313" key="7">
    <source>
        <dbReference type="Proteomes" id="UP001338582"/>
    </source>
</evidence>
<reference evidence="6 7" key="1">
    <citation type="submission" date="2023-10" db="EMBL/GenBank/DDBJ databases">
        <title>Draft Genome Sequence of Candida saopaulonensis from a very Premature Infant with Sepsis.</title>
        <authorList>
            <person name="Ning Y."/>
            <person name="Dai R."/>
            <person name="Xiao M."/>
            <person name="Xu Y."/>
            <person name="Yan Q."/>
            <person name="Zhang L."/>
        </authorList>
    </citation>
    <scope>NUCLEOTIDE SEQUENCE [LARGE SCALE GENOMIC DNA]</scope>
    <source>
        <strain evidence="6 7">19XY460</strain>
    </source>
</reference>